<dbReference type="Pfam" id="PF00397">
    <property type="entry name" value="WW"/>
    <property type="match status" value="4"/>
</dbReference>
<dbReference type="Proteomes" id="UP000011014">
    <property type="component" value="Unassembled WGS sequence"/>
</dbReference>
<comment type="catalytic activity">
    <reaction evidence="1 6">
        <text>S-ubiquitinyl-[E2 ubiquitin-conjugating enzyme]-L-cysteine + [acceptor protein]-L-lysine = [E2 ubiquitin-conjugating enzyme]-L-cysteine + N(6)-ubiquitinyl-[acceptor protein]-L-lysine.</text>
        <dbReference type="EC" id="2.3.2.26"/>
    </reaction>
</comment>
<evidence type="ECO:0000313" key="13">
    <source>
        <dbReference type="EMBL" id="CBY39846.1"/>
    </source>
</evidence>
<gene>
    <name evidence="13" type="ORF">GSOID_T00020441001</name>
</gene>
<feature type="domain" description="WW" evidence="11">
    <location>
        <begin position="310"/>
        <end position="342"/>
    </location>
</feature>
<evidence type="ECO:0000256" key="4">
    <source>
        <dbReference type="ARBA" id="ARBA00022737"/>
    </source>
</evidence>
<dbReference type="FunFam" id="3.30.2410.10:FF:000002">
    <property type="entry name" value="E3 ubiquitin-protein ligase HECW2"/>
    <property type="match status" value="1"/>
</dbReference>
<dbReference type="Gene3D" id="2.20.70.10">
    <property type="match status" value="3"/>
</dbReference>
<feature type="domain" description="WW" evidence="11">
    <location>
        <begin position="245"/>
        <end position="277"/>
    </location>
</feature>
<feature type="domain" description="C2" evidence="10">
    <location>
        <begin position="1"/>
        <end position="122"/>
    </location>
</feature>
<dbReference type="SUPFAM" id="SSF56204">
    <property type="entry name" value="Hect, E3 ligase catalytic domain"/>
    <property type="match status" value="1"/>
</dbReference>
<dbReference type="InterPro" id="IPR035983">
    <property type="entry name" value="Hect_E3_ubiquitin_ligase"/>
</dbReference>
<dbReference type="PROSITE" id="PS50020">
    <property type="entry name" value="WW_DOMAIN_2"/>
    <property type="match status" value="4"/>
</dbReference>
<dbReference type="PROSITE" id="PS50004">
    <property type="entry name" value="C2"/>
    <property type="match status" value="1"/>
</dbReference>
<dbReference type="GO" id="GO:0005737">
    <property type="term" value="C:cytoplasm"/>
    <property type="evidence" value="ECO:0007669"/>
    <property type="project" value="TreeGrafter"/>
</dbReference>
<evidence type="ECO:0000256" key="3">
    <source>
        <dbReference type="ARBA" id="ARBA00022679"/>
    </source>
</evidence>
<dbReference type="FunFam" id="3.90.1750.10:FF:000026">
    <property type="entry name" value="E3 ubiquitin-protein ligase HACE1"/>
    <property type="match status" value="1"/>
</dbReference>
<feature type="region of interest" description="Disordered" evidence="9">
    <location>
        <begin position="293"/>
        <end position="312"/>
    </location>
</feature>
<dbReference type="Gene3D" id="3.30.2410.10">
    <property type="entry name" value="Hect, E3 ligase catalytic domain"/>
    <property type="match status" value="1"/>
</dbReference>
<dbReference type="InterPro" id="IPR001202">
    <property type="entry name" value="WW_dom"/>
</dbReference>
<dbReference type="GO" id="GO:0016567">
    <property type="term" value="P:protein ubiquitination"/>
    <property type="evidence" value="ECO:0007669"/>
    <property type="project" value="UniProtKB-UniPathway"/>
</dbReference>
<evidence type="ECO:0000256" key="1">
    <source>
        <dbReference type="ARBA" id="ARBA00000885"/>
    </source>
</evidence>
<dbReference type="Gene3D" id="3.30.2160.10">
    <property type="entry name" value="Hect, E3 ligase catalytic domain"/>
    <property type="match status" value="1"/>
</dbReference>
<proteinExistence type="predicted"/>
<dbReference type="SMART" id="SM00239">
    <property type="entry name" value="C2"/>
    <property type="match status" value="1"/>
</dbReference>
<dbReference type="CDD" id="cd00078">
    <property type="entry name" value="HECTc"/>
    <property type="match status" value="1"/>
</dbReference>
<dbReference type="SMART" id="SM00456">
    <property type="entry name" value="WW"/>
    <property type="match status" value="4"/>
</dbReference>
<dbReference type="InterPro" id="IPR024928">
    <property type="entry name" value="E3_ub_ligase_SMURF1"/>
</dbReference>
<dbReference type="PANTHER" id="PTHR11254">
    <property type="entry name" value="HECT DOMAIN UBIQUITIN-PROTEIN LIGASE"/>
    <property type="match status" value="1"/>
</dbReference>
<feature type="domain" description="WW" evidence="11">
    <location>
        <begin position="349"/>
        <end position="382"/>
    </location>
</feature>
<dbReference type="Gene3D" id="2.60.40.150">
    <property type="entry name" value="C2 domain"/>
    <property type="match status" value="1"/>
</dbReference>
<protein>
    <recommendedName>
        <fullName evidence="6">E3 ubiquitin-protein ligase</fullName>
        <ecNumber evidence="6">2.3.2.26</ecNumber>
    </recommendedName>
</protein>
<dbReference type="FunFam" id="3.90.1750.10:FF:000079">
    <property type="entry name" value="E3 ubiquitin-protein ligase"/>
    <property type="match status" value="1"/>
</dbReference>
<dbReference type="EMBL" id="FN655677">
    <property type="protein sequence ID" value="CBY39846.1"/>
    <property type="molecule type" value="Genomic_DNA"/>
</dbReference>
<dbReference type="InterPro" id="IPR035892">
    <property type="entry name" value="C2_domain_sf"/>
</dbReference>
<dbReference type="GO" id="GO:0061630">
    <property type="term" value="F:ubiquitin protein ligase activity"/>
    <property type="evidence" value="ECO:0007669"/>
    <property type="project" value="UniProtKB-EC"/>
</dbReference>
<sequence length="776" mass="90523">MAVFAESNSRQQLHQLSISIKDATLPRQKTFVLISADPHAYCEVKVNSSAPTNLSRKTKIHPPSLNPRFNEDLVLLVRKSDVLSFQVWNFRKTGRDVLIGECTLDISKKLDESDGEFASTPFQLSLEDALKVKIGELNINLTGFEKPINDADNNTELAVNEIEDLLINDTVSQNVSSTSSLQIPSSSADPPRAGASFGIAYINNKFPARDRDPTLPQGWEQRFDPQGRRYYENHNARTTQWERPIVLPSGWERRIDNGRVYYVDHNTQTTSWGPPQVGAVQDYSNRMNLAEGLNRRPSRPVDNAQDDNLGPLPENWERRWKNNRFYFINHKTKTTQWEDPRIQGRVGEGPLPDGWDMATTEEGVRYFIDHKNKTTTFQDPREGSSESQQSHGKKSFKWKYGQFRYLCQSNAMNQYVKINVRRQNVFADSFLEIMKIPAHDLRRRLYIHYKGEEGLDYGGVAREWFFMVSREVLNPNYGLFKYMAQSNYQMEINPASKLILDDHLRYFQFFGRFIAMALYHGKLIDTGFSLPFYKKMLRRNLCLRDIKLVDEEWAQTMTWVRDNDLEEYPDLEMWFSTDQEILGEIESVDLKEGGSEIRNNFLFNFQKLEYIQLMIDWRFTRGVKEQSDRFLEGFSEVIPIEWLQYFDERELEMMLCGIHKIDIDDWKRNYHLKNYTASSKQIIWFWEIVREFSDDDQAKLLSFVTGTCRLPHGGFEELIGSNGPQKFVIEKVGKDDQLPRSHTCFNRLDLPPYKSKAIMKEKLLLAIRETEGFGQE</sequence>
<evidence type="ECO:0000256" key="6">
    <source>
        <dbReference type="PIRNR" id="PIRNR001569"/>
    </source>
</evidence>
<dbReference type="SUPFAM" id="SSF49562">
    <property type="entry name" value="C2 domain (Calcium/lipid-binding domain, CaLB)"/>
    <property type="match status" value="1"/>
</dbReference>
<keyword evidence="3 6" id="KW-0808">Transferase</keyword>
<feature type="active site" description="Glycyl thioester intermediate" evidence="7 8">
    <location>
        <position position="744"/>
    </location>
</feature>
<evidence type="ECO:0000256" key="8">
    <source>
        <dbReference type="PROSITE-ProRule" id="PRU00104"/>
    </source>
</evidence>
<dbReference type="InterPro" id="IPR000008">
    <property type="entry name" value="C2_dom"/>
</dbReference>
<evidence type="ECO:0000256" key="7">
    <source>
        <dbReference type="PIRSR" id="PIRSR001569-1"/>
    </source>
</evidence>
<accession>E4YWL1</accession>
<dbReference type="Gene3D" id="3.90.1750.10">
    <property type="entry name" value="Hect, E3 ligase catalytic domains"/>
    <property type="match status" value="1"/>
</dbReference>
<evidence type="ECO:0000256" key="2">
    <source>
        <dbReference type="ARBA" id="ARBA00004906"/>
    </source>
</evidence>
<comment type="pathway">
    <text evidence="2 6">Protein modification; protein ubiquitination.</text>
</comment>
<organism evidence="13">
    <name type="scientific">Oikopleura dioica</name>
    <name type="common">Tunicate</name>
    <dbReference type="NCBI Taxonomy" id="34765"/>
    <lineage>
        <taxon>Eukaryota</taxon>
        <taxon>Metazoa</taxon>
        <taxon>Chordata</taxon>
        <taxon>Tunicata</taxon>
        <taxon>Appendicularia</taxon>
        <taxon>Copelata</taxon>
        <taxon>Oikopleuridae</taxon>
        <taxon>Oikopleura</taxon>
    </lineage>
</organism>
<dbReference type="CDD" id="cd00201">
    <property type="entry name" value="WW"/>
    <property type="match status" value="4"/>
</dbReference>
<dbReference type="Pfam" id="PF00168">
    <property type="entry name" value="C2"/>
    <property type="match status" value="1"/>
</dbReference>
<dbReference type="SUPFAM" id="SSF51045">
    <property type="entry name" value="WW domain"/>
    <property type="match status" value="4"/>
</dbReference>
<keyword evidence="5 6" id="KW-0833">Ubl conjugation pathway</keyword>
<dbReference type="InterPro" id="IPR050409">
    <property type="entry name" value="E3_ubiq-protein_ligase"/>
</dbReference>
<dbReference type="InterPro" id="IPR036020">
    <property type="entry name" value="WW_dom_sf"/>
</dbReference>
<dbReference type="UniPathway" id="UPA00143"/>
<keyword evidence="4" id="KW-0677">Repeat</keyword>
<dbReference type="PROSITE" id="PS50237">
    <property type="entry name" value="HECT"/>
    <property type="match status" value="1"/>
</dbReference>
<feature type="domain" description="WW" evidence="11">
    <location>
        <begin position="213"/>
        <end position="246"/>
    </location>
</feature>
<feature type="domain" description="HECT" evidence="12">
    <location>
        <begin position="437"/>
        <end position="776"/>
    </location>
</feature>
<evidence type="ECO:0000256" key="9">
    <source>
        <dbReference type="SAM" id="MobiDB-lite"/>
    </source>
</evidence>
<dbReference type="EC" id="2.3.2.26" evidence="6"/>
<dbReference type="PROSITE" id="PS01159">
    <property type="entry name" value="WW_DOMAIN_1"/>
    <property type="match status" value="4"/>
</dbReference>
<dbReference type="AlphaFoldDB" id="E4YWL1"/>
<dbReference type="Pfam" id="PF00632">
    <property type="entry name" value="HECT"/>
    <property type="match status" value="1"/>
</dbReference>
<evidence type="ECO:0000256" key="5">
    <source>
        <dbReference type="ARBA" id="ARBA00022786"/>
    </source>
</evidence>
<dbReference type="PANTHER" id="PTHR11254:SF429">
    <property type="entry name" value="E3 UBIQUITIN-PROTEIN LIGASE SU(DX)"/>
    <property type="match status" value="1"/>
</dbReference>
<dbReference type="InterPro" id="IPR000569">
    <property type="entry name" value="HECT_dom"/>
</dbReference>
<reference evidence="13" key="1">
    <citation type="journal article" date="2010" name="Science">
        <title>Plasticity of animal genome architecture unmasked by rapid evolution of a pelagic tunicate.</title>
        <authorList>
            <person name="Denoeud F."/>
            <person name="Henriet S."/>
            <person name="Mungpakdee S."/>
            <person name="Aury J.M."/>
            <person name="Da Silva C."/>
            <person name="Brinkmann H."/>
            <person name="Mikhaleva J."/>
            <person name="Olsen L.C."/>
            <person name="Jubin C."/>
            <person name="Canestro C."/>
            <person name="Bouquet J.M."/>
            <person name="Danks G."/>
            <person name="Poulain J."/>
            <person name="Campsteijn C."/>
            <person name="Adamski M."/>
            <person name="Cross I."/>
            <person name="Yadetie F."/>
            <person name="Muffato M."/>
            <person name="Louis A."/>
            <person name="Butcher S."/>
            <person name="Tsagkogeorga G."/>
            <person name="Konrad A."/>
            <person name="Singh S."/>
            <person name="Jensen M.F."/>
            <person name="Cong E.H."/>
            <person name="Eikeseth-Otteraa H."/>
            <person name="Noel B."/>
            <person name="Anthouard V."/>
            <person name="Porcel B.M."/>
            <person name="Kachouri-Lafond R."/>
            <person name="Nishino A."/>
            <person name="Ugolini M."/>
            <person name="Chourrout P."/>
            <person name="Nishida H."/>
            <person name="Aasland R."/>
            <person name="Huzurbazar S."/>
            <person name="Westhof E."/>
            <person name="Delsuc F."/>
            <person name="Lehrach H."/>
            <person name="Reinhardt R."/>
            <person name="Weissenbach J."/>
            <person name="Roy S.W."/>
            <person name="Artiguenave F."/>
            <person name="Postlethwait J.H."/>
            <person name="Manak J.R."/>
            <person name="Thompson E.M."/>
            <person name="Jaillon O."/>
            <person name="Du Pasquier L."/>
            <person name="Boudinot P."/>
            <person name="Liberles D.A."/>
            <person name="Volff J.N."/>
            <person name="Philippe H."/>
            <person name="Lenhard B."/>
            <person name="Roest Crollius H."/>
            <person name="Wincker P."/>
            <person name="Chourrout D."/>
        </authorList>
    </citation>
    <scope>NUCLEOTIDE SEQUENCE [LARGE SCALE GENOMIC DNA]</scope>
</reference>
<dbReference type="SMART" id="SM00119">
    <property type="entry name" value="HECTc"/>
    <property type="match status" value="1"/>
</dbReference>
<name>E4YWL1_OIKDI</name>
<evidence type="ECO:0000259" key="10">
    <source>
        <dbReference type="PROSITE" id="PS50004"/>
    </source>
</evidence>
<evidence type="ECO:0000259" key="11">
    <source>
        <dbReference type="PROSITE" id="PS50020"/>
    </source>
</evidence>
<evidence type="ECO:0000259" key="12">
    <source>
        <dbReference type="PROSITE" id="PS50237"/>
    </source>
</evidence>
<dbReference type="GO" id="GO:0043161">
    <property type="term" value="P:proteasome-mediated ubiquitin-dependent protein catabolic process"/>
    <property type="evidence" value="ECO:0007669"/>
    <property type="project" value="TreeGrafter"/>
</dbReference>
<dbReference type="PIRSF" id="PIRSF001569">
    <property type="entry name" value="E3_ub_ligase_SMURF1"/>
    <property type="match status" value="1"/>
</dbReference>